<accession>A0A941J6Y6</accession>
<dbReference type="InterPro" id="IPR051309">
    <property type="entry name" value="ABCF_ATPase"/>
</dbReference>
<protein>
    <submittedName>
        <fullName evidence="1">ABC-F family ATP-binding cassette domain-containing protein</fullName>
    </submittedName>
</protein>
<evidence type="ECO:0000313" key="2">
    <source>
        <dbReference type="Proteomes" id="UP000680045"/>
    </source>
</evidence>
<dbReference type="EMBL" id="JAGTPW010000005">
    <property type="protein sequence ID" value="MBR8644161.1"/>
    <property type="molecule type" value="Genomic_DNA"/>
</dbReference>
<dbReference type="Gene3D" id="3.40.50.300">
    <property type="entry name" value="P-loop containing nucleotide triphosphate hydrolases"/>
    <property type="match status" value="1"/>
</dbReference>
<evidence type="ECO:0000313" key="1">
    <source>
        <dbReference type="EMBL" id="MBR8644161.1"/>
    </source>
</evidence>
<dbReference type="PANTHER" id="PTHR42855">
    <property type="entry name" value="ABC TRANSPORTER ATP-BINDING SUBUNIT"/>
    <property type="match status" value="1"/>
</dbReference>
<dbReference type="SUPFAM" id="SSF52540">
    <property type="entry name" value="P-loop containing nucleoside triphosphate hydrolases"/>
    <property type="match status" value="1"/>
</dbReference>
<keyword evidence="1" id="KW-0067">ATP-binding</keyword>
<dbReference type="Proteomes" id="UP000680045">
    <property type="component" value="Unassembled WGS sequence"/>
</dbReference>
<gene>
    <name evidence="1" type="ORF">KEH51_04340</name>
</gene>
<reference evidence="1" key="1">
    <citation type="submission" date="2021-04" db="EMBL/GenBank/DDBJ databases">
        <title>Whole genome sequencing of Enterococci isolates from hospitalized patients.</title>
        <authorList>
            <person name="Ogoti B.M."/>
            <person name="Onyambu F.G."/>
        </authorList>
    </citation>
    <scope>NUCLEOTIDE SEQUENCE</scope>
    <source>
        <strain evidence="1">242</strain>
    </source>
</reference>
<dbReference type="GO" id="GO:0005524">
    <property type="term" value="F:ATP binding"/>
    <property type="evidence" value="ECO:0007669"/>
    <property type="project" value="UniProtKB-KW"/>
</dbReference>
<dbReference type="PANTHER" id="PTHR42855:SF1">
    <property type="entry name" value="ABC TRANSPORTER DOMAIN-CONTAINING PROTEIN"/>
    <property type="match status" value="1"/>
</dbReference>
<keyword evidence="1" id="KW-0547">Nucleotide-binding</keyword>
<comment type="caution">
    <text evidence="1">The sequence shown here is derived from an EMBL/GenBank/DDBJ whole genome shotgun (WGS) entry which is preliminary data.</text>
</comment>
<name>A0A941J6Y6_9BACI</name>
<sequence length="38" mass="4509">MILDEPTNHLDIETLSWLEQYLQGYQGAVLIVSHDRYF</sequence>
<organism evidence="1 2">
    <name type="scientific">Peribacillus frigoritolerans</name>
    <dbReference type="NCBI Taxonomy" id="450367"/>
    <lineage>
        <taxon>Bacteria</taxon>
        <taxon>Bacillati</taxon>
        <taxon>Bacillota</taxon>
        <taxon>Bacilli</taxon>
        <taxon>Bacillales</taxon>
        <taxon>Bacillaceae</taxon>
        <taxon>Peribacillus</taxon>
    </lineage>
</organism>
<dbReference type="AlphaFoldDB" id="A0A941J6Y6"/>
<proteinExistence type="predicted"/>
<dbReference type="InterPro" id="IPR027417">
    <property type="entry name" value="P-loop_NTPase"/>
</dbReference>